<gene>
    <name evidence="1" type="ORF">R6G80_07955</name>
</gene>
<evidence type="ECO:0000313" key="2">
    <source>
        <dbReference type="Proteomes" id="UP001281731"/>
    </source>
</evidence>
<dbReference type="EMBL" id="JAWNGC010000017">
    <property type="protein sequence ID" value="MDY5155646.1"/>
    <property type="molecule type" value="Genomic_DNA"/>
</dbReference>
<reference evidence="1" key="1">
    <citation type="submission" date="2023-10" db="EMBL/GenBank/DDBJ databases">
        <title>Whole Genome based description of the genera Actinobaculum and Actinotignum reveals a complex phylogenetic relationship within the species included in the genus Actinotignum.</title>
        <authorList>
            <person name="Jensen C.S."/>
            <person name="Dargis R."/>
            <person name="Kemp M."/>
            <person name="Christensen J.J."/>
        </authorList>
    </citation>
    <scope>NUCLEOTIDE SEQUENCE</scope>
    <source>
        <strain evidence="1">SLA_B511</strain>
    </source>
</reference>
<dbReference type="RefSeq" id="WP_320756755.1">
    <property type="nucleotide sequence ID" value="NZ_JAWNGC010000017.1"/>
</dbReference>
<dbReference type="Proteomes" id="UP001281731">
    <property type="component" value="Unassembled WGS sequence"/>
</dbReference>
<proteinExistence type="predicted"/>
<dbReference type="NCBIfam" id="TIGR01665">
    <property type="entry name" value="put_anti_recept"/>
    <property type="match status" value="1"/>
</dbReference>
<sequence>MITIHDRSANDFTASGLAVLDRHLIDPKVTQELNGKFSLTFSYPLDGPAANLLAIENIVAAPVPGISGRQGFRISELATSLDGTLKVVAHHVFYDLSANLIAATYVVNKTAKAALAQLLGAANSPYGFSWEGLECQRQAMERTAPWVQRREKSKCRPRLCTEKKTR</sequence>
<dbReference type="AlphaFoldDB" id="A0AAW9HP33"/>
<organism evidence="1 2">
    <name type="scientific">Actinotignum urinale</name>
    <dbReference type="NCBI Taxonomy" id="190146"/>
    <lineage>
        <taxon>Bacteria</taxon>
        <taxon>Bacillati</taxon>
        <taxon>Actinomycetota</taxon>
        <taxon>Actinomycetes</taxon>
        <taxon>Actinomycetales</taxon>
        <taxon>Actinomycetaceae</taxon>
        <taxon>Actinotignum</taxon>
    </lineage>
</organism>
<protein>
    <submittedName>
        <fullName evidence="1">Phage tail spike protein</fullName>
    </submittedName>
</protein>
<accession>A0AAW9HP33</accession>
<comment type="caution">
    <text evidence="1">The sequence shown here is derived from an EMBL/GenBank/DDBJ whole genome shotgun (WGS) entry which is preliminary data.</text>
</comment>
<evidence type="ECO:0000313" key="1">
    <source>
        <dbReference type="EMBL" id="MDY5155646.1"/>
    </source>
</evidence>
<name>A0AAW9HP33_9ACTO</name>
<dbReference type="InterPro" id="IPR007119">
    <property type="entry name" value="Phage_tail_spike_N"/>
</dbReference>